<comment type="caution">
    <text evidence="8">The sequence shown here is derived from an EMBL/GenBank/DDBJ whole genome shotgun (WGS) entry which is preliminary data.</text>
</comment>
<keyword evidence="2" id="KW-0698">rRNA processing</keyword>
<dbReference type="InterPro" id="IPR007848">
    <property type="entry name" value="Small_mtfrase_dom"/>
</dbReference>
<dbReference type="RefSeq" id="WP_405286100.1">
    <property type="nucleotide sequence ID" value="NZ_JBBHLI010000001.1"/>
</dbReference>
<dbReference type="EMBL" id="JBBHLI010000001">
    <property type="protein sequence ID" value="MEK9499402.1"/>
    <property type="molecule type" value="Genomic_DNA"/>
</dbReference>
<dbReference type="Pfam" id="PF08468">
    <property type="entry name" value="MTS_N"/>
    <property type="match status" value="1"/>
</dbReference>
<keyword evidence="9" id="KW-1185">Reference proteome</keyword>
<dbReference type="PANTHER" id="PTHR47816:SF4">
    <property type="entry name" value="RIBOSOMAL RNA SMALL SUBUNIT METHYLTRANSFERASE C"/>
    <property type="match status" value="1"/>
</dbReference>
<dbReference type="SUPFAM" id="SSF53335">
    <property type="entry name" value="S-adenosyl-L-methionine-dependent methyltransferases"/>
    <property type="match status" value="1"/>
</dbReference>
<name>A0ABU9E5Q4_9BACT</name>
<keyword evidence="3 8" id="KW-0489">Methyltransferase</keyword>
<evidence type="ECO:0000256" key="1">
    <source>
        <dbReference type="ARBA" id="ARBA00022490"/>
    </source>
</evidence>
<dbReference type="InterPro" id="IPR046977">
    <property type="entry name" value="RsmC/RlmG"/>
</dbReference>
<evidence type="ECO:0000313" key="9">
    <source>
        <dbReference type="Proteomes" id="UP001484239"/>
    </source>
</evidence>
<reference evidence="8 9" key="1">
    <citation type="submission" date="2024-02" db="EMBL/GenBank/DDBJ databases">
        <title>A novel Gemmatimonadota bacterium.</title>
        <authorList>
            <person name="Du Z.-J."/>
            <person name="Ye Y.-Q."/>
        </authorList>
    </citation>
    <scope>NUCLEOTIDE SEQUENCE [LARGE SCALE GENOMIC DNA]</scope>
    <source>
        <strain evidence="8 9">DH-20</strain>
    </source>
</reference>
<dbReference type="Proteomes" id="UP001484239">
    <property type="component" value="Unassembled WGS sequence"/>
</dbReference>
<feature type="domain" description="Methyltransferase small N-terminal" evidence="7">
    <location>
        <begin position="68"/>
        <end position="163"/>
    </location>
</feature>
<evidence type="ECO:0000256" key="2">
    <source>
        <dbReference type="ARBA" id="ARBA00022552"/>
    </source>
</evidence>
<feature type="domain" description="Methyltransferase small" evidence="6">
    <location>
        <begin position="182"/>
        <end position="343"/>
    </location>
</feature>
<keyword evidence="4" id="KW-0808">Transferase</keyword>
<dbReference type="InterPro" id="IPR002052">
    <property type="entry name" value="DNA_methylase_N6_adenine_CS"/>
</dbReference>
<keyword evidence="5" id="KW-0949">S-adenosyl-L-methionine</keyword>
<evidence type="ECO:0000259" key="7">
    <source>
        <dbReference type="Pfam" id="PF08468"/>
    </source>
</evidence>
<accession>A0ABU9E5Q4</accession>
<evidence type="ECO:0000256" key="4">
    <source>
        <dbReference type="ARBA" id="ARBA00022679"/>
    </source>
</evidence>
<dbReference type="PANTHER" id="PTHR47816">
    <property type="entry name" value="RIBOSOMAL RNA SMALL SUBUNIT METHYLTRANSFERASE C"/>
    <property type="match status" value="1"/>
</dbReference>
<dbReference type="InterPro" id="IPR013675">
    <property type="entry name" value="Mtase_sm_N"/>
</dbReference>
<gene>
    <name evidence="8" type="ORF">WI372_00230</name>
</gene>
<sequence>MSRRSRDEAAAALVVAALDRIDAPERALVLEDPRREVADALAAAGCAVTTWSRRDPGADGAPPWVEADRPRVADCQLVALRLPRAKQELEMLLHLAAGALAPEGVLWIYGANDEGAKSVAGKLSPLFGNAFTLATGGHARLVAAALAADGPAPRIALDSWLEHFDLDLPAGSEAGARRVRWASLPGAFAHGRLDEGTALLLRHLPPLGPGARVLDYGAGTGPLAAGVLAAEPSARVTALEPDALAAAALRLNVPKAEVVTGAGWAPLAGRRWDAVVANPPYHRGKEETTALIAEFLGGLGSALERGGAMRCVVQRRLPFADLAAAAGLDRVEVVADEGPYRVWEGVQ</sequence>
<proteinExistence type="predicted"/>
<dbReference type="InterPro" id="IPR029063">
    <property type="entry name" value="SAM-dependent_MTases_sf"/>
</dbReference>
<dbReference type="CDD" id="cd02440">
    <property type="entry name" value="AdoMet_MTases"/>
    <property type="match status" value="1"/>
</dbReference>
<dbReference type="GO" id="GO:0032259">
    <property type="term" value="P:methylation"/>
    <property type="evidence" value="ECO:0007669"/>
    <property type="project" value="UniProtKB-KW"/>
</dbReference>
<dbReference type="Pfam" id="PF05175">
    <property type="entry name" value="MTS"/>
    <property type="match status" value="1"/>
</dbReference>
<evidence type="ECO:0000313" key="8">
    <source>
        <dbReference type="EMBL" id="MEK9499402.1"/>
    </source>
</evidence>
<organism evidence="8 9">
    <name type="scientific">Gaopeijia maritima</name>
    <dbReference type="NCBI Taxonomy" id="3119007"/>
    <lineage>
        <taxon>Bacteria</taxon>
        <taxon>Pseudomonadati</taxon>
        <taxon>Gemmatimonadota</taxon>
        <taxon>Longimicrobiia</taxon>
        <taxon>Gaopeijiales</taxon>
        <taxon>Gaopeijiaceae</taxon>
        <taxon>Gaopeijia</taxon>
    </lineage>
</organism>
<dbReference type="Gene3D" id="3.40.50.150">
    <property type="entry name" value="Vaccinia Virus protein VP39"/>
    <property type="match status" value="2"/>
</dbReference>
<evidence type="ECO:0000256" key="3">
    <source>
        <dbReference type="ARBA" id="ARBA00022603"/>
    </source>
</evidence>
<evidence type="ECO:0000259" key="6">
    <source>
        <dbReference type="Pfam" id="PF05175"/>
    </source>
</evidence>
<evidence type="ECO:0000256" key="5">
    <source>
        <dbReference type="ARBA" id="ARBA00022691"/>
    </source>
</evidence>
<dbReference type="PROSITE" id="PS00092">
    <property type="entry name" value="N6_MTASE"/>
    <property type="match status" value="1"/>
</dbReference>
<keyword evidence="1" id="KW-0963">Cytoplasm</keyword>
<protein>
    <submittedName>
        <fullName evidence="8">Methyltransferase</fullName>
    </submittedName>
</protein>
<dbReference type="GO" id="GO:0008168">
    <property type="term" value="F:methyltransferase activity"/>
    <property type="evidence" value="ECO:0007669"/>
    <property type="project" value="UniProtKB-KW"/>
</dbReference>